<evidence type="ECO:0000259" key="5">
    <source>
        <dbReference type="Pfam" id="PF22039"/>
    </source>
</evidence>
<dbReference type="OrthoDB" id="3400812at2"/>
<evidence type="ECO:0000256" key="4">
    <source>
        <dbReference type="SAM" id="MobiDB-lite"/>
    </source>
</evidence>
<keyword evidence="2" id="KW-0378">Hydrolase</keyword>
<dbReference type="SUPFAM" id="SSF51338">
    <property type="entry name" value="Composite domain of metallo-dependent hydrolases"/>
    <property type="match status" value="1"/>
</dbReference>
<dbReference type="GO" id="GO:0046872">
    <property type="term" value="F:metal ion binding"/>
    <property type="evidence" value="ECO:0007669"/>
    <property type="project" value="UniProtKB-KW"/>
</dbReference>
<dbReference type="AlphaFoldDB" id="A0A344TUX4"/>
<feature type="region of interest" description="Disordered" evidence="4">
    <location>
        <begin position="148"/>
        <end position="170"/>
    </location>
</feature>
<gene>
    <name evidence="6" type="ORF">C0216_02435</name>
</gene>
<name>A0A344TUX4_9ACTN</name>
<evidence type="ECO:0000256" key="3">
    <source>
        <dbReference type="ARBA" id="ARBA00022833"/>
    </source>
</evidence>
<dbReference type="InterPro" id="IPR054418">
    <property type="entry name" value="MQNX/HUTI_composite_N"/>
</dbReference>
<feature type="compositionally biased region" description="Low complexity" evidence="4">
    <location>
        <begin position="148"/>
        <end position="169"/>
    </location>
</feature>
<evidence type="ECO:0000313" key="6">
    <source>
        <dbReference type="EMBL" id="AXE22445.1"/>
    </source>
</evidence>
<evidence type="ECO:0000256" key="1">
    <source>
        <dbReference type="ARBA" id="ARBA00022723"/>
    </source>
</evidence>
<dbReference type="Pfam" id="PF22039">
    <property type="entry name" value="HUTI_composite_bact"/>
    <property type="match status" value="1"/>
</dbReference>
<organism evidence="6 7">
    <name type="scientific">Streptomyces globosus</name>
    <dbReference type="NCBI Taxonomy" id="68209"/>
    <lineage>
        <taxon>Bacteria</taxon>
        <taxon>Bacillati</taxon>
        <taxon>Actinomycetota</taxon>
        <taxon>Actinomycetes</taxon>
        <taxon>Kitasatosporales</taxon>
        <taxon>Streptomycetaceae</taxon>
        <taxon>Streptomyces</taxon>
    </lineage>
</organism>
<dbReference type="InterPro" id="IPR011059">
    <property type="entry name" value="Metal-dep_hydrolase_composite"/>
</dbReference>
<dbReference type="RefSeq" id="WP_114053657.1">
    <property type="nucleotide sequence ID" value="NZ_CP030862.1"/>
</dbReference>
<reference evidence="6 7" key="1">
    <citation type="submission" date="2018-01" db="EMBL/GenBank/DDBJ databases">
        <title>Draft genome Sequence of streptomyces globosus LZH-48.</title>
        <authorList>
            <person name="Ran K."/>
            <person name="Li Z."/>
            <person name="Wei S."/>
            <person name="Dong R."/>
        </authorList>
    </citation>
    <scope>NUCLEOTIDE SEQUENCE [LARGE SCALE GENOMIC DNA]</scope>
    <source>
        <strain evidence="6 7">LZH-48</strain>
    </source>
</reference>
<sequence>MLTLHCADVLLTGRGAEPLPGGAVLVDGGRITAVGPYEEFGARAPQARVRRWPGLLTPGLVVHGARELLEEAYYPDGQFEADRLGTEPITGAAELAALALTEARRGNSARRATQRLLARGVVAVSGRLTVPAVRTAVARSGLELLPPAAGEGAPGAPGAAPGVRRAVPADPFEGPADVRDAFHGVVAAGGPTRFAVFAAAAGSLREAGSAECVATVIGGRLLHRRR</sequence>
<protein>
    <recommendedName>
        <fullName evidence="5">Aminodeoxyfutalosine deaminase/Imidazolonepropionase-like composite domain-containing protein</fullName>
    </recommendedName>
</protein>
<evidence type="ECO:0000256" key="2">
    <source>
        <dbReference type="ARBA" id="ARBA00022801"/>
    </source>
</evidence>
<dbReference type="GO" id="GO:0016810">
    <property type="term" value="F:hydrolase activity, acting on carbon-nitrogen (but not peptide) bonds"/>
    <property type="evidence" value="ECO:0007669"/>
    <property type="project" value="InterPro"/>
</dbReference>
<keyword evidence="1" id="KW-0479">Metal-binding</keyword>
<keyword evidence="7" id="KW-1185">Reference proteome</keyword>
<dbReference type="Gene3D" id="2.30.40.10">
    <property type="entry name" value="Urease, subunit C, domain 1"/>
    <property type="match status" value="1"/>
</dbReference>
<dbReference type="EMBL" id="CP030862">
    <property type="protein sequence ID" value="AXE22445.1"/>
    <property type="molecule type" value="Genomic_DNA"/>
</dbReference>
<keyword evidence="3" id="KW-0862">Zinc</keyword>
<dbReference type="KEGG" id="sgz:C0216_02435"/>
<evidence type="ECO:0000313" key="7">
    <source>
        <dbReference type="Proteomes" id="UP000252004"/>
    </source>
</evidence>
<proteinExistence type="predicted"/>
<accession>A0A344TUX4</accession>
<feature type="domain" description="Aminodeoxyfutalosine deaminase/Imidazolonepropionase-like composite" evidence="5">
    <location>
        <begin position="22"/>
        <end position="47"/>
    </location>
</feature>
<dbReference type="Proteomes" id="UP000252004">
    <property type="component" value="Chromosome"/>
</dbReference>